<proteinExistence type="predicted"/>
<gene>
    <name evidence="2" type="ORF">ALECFALPRED_006178</name>
</gene>
<evidence type="ECO:0000256" key="1">
    <source>
        <dbReference type="SAM" id="SignalP"/>
    </source>
</evidence>
<evidence type="ECO:0000313" key="2">
    <source>
        <dbReference type="EMBL" id="CAF9934918.1"/>
    </source>
</evidence>
<keyword evidence="3" id="KW-1185">Reference proteome</keyword>
<keyword evidence="1" id="KW-0732">Signal</keyword>
<organism evidence="2 3">
    <name type="scientific">Alectoria fallacina</name>
    <dbReference type="NCBI Taxonomy" id="1903189"/>
    <lineage>
        <taxon>Eukaryota</taxon>
        <taxon>Fungi</taxon>
        <taxon>Dikarya</taxon>
        <taxon>Ascomycota</taxon>
        <taxon>Pezizomycotina</taxon>
        <taxon>Lecanoromycetes</taxon>
        <taxon>OSLEUM clade</taxon>
        <taxon>Lecanoromycetidae</taxon>
        <taxon>Lecanorales</taxon>
        <taxon>Lecanorineae</taxon>
        <taxon>Parmeliaceae</taxon>
        <taxon>Alectoria</taxon>
    </lineage>
</organism>
<name>A0A8H3G896_9LECA</name>
<reference evidence="2" key="1">
    <citation type="submission" date="2021-03" db="EMBL/GenBank/DDBJ databases">
        <authorList>
            <person name="Tagirdzhanova G."/>
        </authorList>
    </citation>
    <scope>NUCLEOTIDE SEQUENCE</scope>
</reference>
<comment type="caution">
    <text evidence="2">The sequence shown here is derived from an EMBL/GenBank/DDBJ whole genome shotgun (WGS) entry which is preliminary data.</text>
</comment>
<accession>A0A8H3G896</accession>
<feature type="signal peptide" evidence="1">
    <location>
        <begin position="1"/>
        <end position="22"/>
    </location>
</feature>
<dbReference type="OrthoDB" id="5349905at2759"/>
<dbReference type="Proteomes" id="UP000664203">
    <property type="component" value="Unassembled WGS sequence"/>
</dbReference>
<sequence length="218" mass="22995">MLTQHHLTTLAATISFAHLVKAIPTASSLSLYPDSVLYSWSTEPICTTTTRKIDCTTAYAGLCARVNLGVSGNSTVGDCTAFYWYDSGNTIPTAAECTVAYTEILATSIGGALGYNAVQTRTSDPLYAIYPKNGNANCFKAAGDMSPVLATDALPNGRTLATCPVSSSRQRRAVDVLEGRDQAENEDDGVIECAIEDGVWGVACSGVCLVVVVTTSWM</sequence>
<evidence type="ECO:0000313" key="3">
    <source>
        <dbReference type="Proteomes" id="UP000664203"/>
    </source>
</evidence>
<protein>
    <submittedName>
        <fullName evidence="2">Uncharacterized protein</fullName>
    </submittedName>
</protein>
<dbReference type="EMBL" id="CAJPDR010000396">
    <property type="protein sequence ID" value="CAF9934918.1"/>
    <property type="molecule type" value="Genomic_DNA"/>
</dbReference>
<feature type="chain" id="PRO_5034339032" evidence="1">
    <location>
        <begin position="23"/>
        <end position="218"/>
    </location>
</feature>
<dbReference type="AlphaFoldDB" id="A0A8H3G896"/>